<feature type="non-terminal residue" evidence="1">
    <location>
        <position position="1"/>
    </location>
</feature>
<evidence type="ECO:0000313" key="1">
    <source>
        <dbReference type="EMBL" id="GEY71005.1"/>
    </source>
</evidence>
<accession>A0A699HZF3</accession>
<keyword evidence="1" id="KW-0695">RNA-directed DNA polymerase</keyword>
<dbReference type="AlphaFoldDB" id="A0A699HZF3"/>
<protein>
    <submittedName>
        <fullName evidence="1">Putative reverse transcriptase domain-containing protein</fullName>
    </submittedName>
</protein>
<comment type="caution">
    <text evidence="1">The sequence shown here is derived from an EMBL/GenBank/DDBJ whole genome shotgun (WGS) entry which is preliminary data.</text>
</comment>
<dbReference type="PANTHER" id="PTHR45835">
    <property type="entry name" value="YALI0A06105P"/>
    <property type="match status" value="1"/>
</dbReference>
<dbReference type="EMBL" id="BKCJ010202341">
    <property type="protein sequence ID" value="GEY71005.1"/>
    <property type="molecule type" value="Genomic_DNA"/>
</dbReference>
<name>A0A699HZF3_TANCI</name>
<dbReference type="GO" id="GO:0003964">
    <property type="term" value="F:RNA-directed DNA polymerase activity"/>
    <property type="evidence" value="ECO:0007669"/>
    <property type="project" value="UniProtKB-KW"/>
</dbReference>
<keyword evidence="1" id="KW-0548">Nucleotidyltransferase</keyword>
<reference evidence="1" key="1">
    <citation type="journal article" date="2019" name="Sci. Rep.">
        <title>Draft genome of Tanacetum cinerariifolium, the natural source of mosquito coil.</title>
        <authorList>
            <person name="Yamashiro T."/>
            <person name="Shiraishi A."/>
            <person name="Satake H."/>
            <person name="Nakayama K."/>
        </authorList>
    </citation>
    <scope>NUCLEOTIDE SEQUENCE</scope>
</reference>
<organism evidence="1">
    <name type="scientific">Tanacetum cinerariifolium</name>
    <name type="common">Dalmatian daisy</name>
    <name type="synonym">Chrysanthemum cinerariifolium</name>
    <dbReference type="NCBI Taxonomy" id="118510"/>
    <lineage>
        <taxon>Eukaryota</taxon>
        <taxon>Viridiplantae</taxon>
        <taxon>Streptophyta</taxon>
        <taxon>Embryophyta</taxon>
        <taxon>Tracheophyta</taxon>
        <taxon>Spermatophyta</taxon>
        <taxon>Magnoliopsida</taxon>
        <taxon>eudicotyledons</taxon>
        <taxon>Gunneridae</taxon>
        <taxon>Pentapetalae</taxon>
        <taxon>asterids</taxon>
        <taxon>campanulids</taxon>
        <taxon>Asterales</taxon>
        <taxon>Asteraceae</taxon>
        <taxon>Asteroideae</taxon>
        <taxon>Anthemideae</taxon>
        <taxon>Anthemidinae</taxon>
        <taxon>Tanacetum</taxon>
    </lineage>
</organism>
<keyword evidence="1" id="KW-0808">Transferase</keyword>
<proteinExistence type="predicted"/>
<gene>
    <name evidence="1" type="ORF">Tci_442979</name>
</gene>
<dbReference type="PANTHER" id="PTHR45835:SF99">
    <property type="entry name" value="CHROMO DOMAIN-CONTAINING PROTEIN-RELATED"/>
    <property type="match status" value="1"/>
</dbReference>
<sequence>EFSYDNSYHASIKAAPFEAFDGRKFRSPVYWTEVGRAQILGPELIQETIEKLVQIKQRMQATHDRQKSYADLKLKLGRNEVLMVNLVRVEKVKALGANGDMSGSRVGVVWMEVGGGTVRARVVSRVVLRLVGMGSRDFGSCKEWDQECSCSRDHSLPFGGEFEKVNQMTQCQEELELRDEAFFPHA</sequence>